<evidence type="ECO:0008006" key="7">
    <source>
        <dbReference type="Google" id="ProtNLM"/>
    </source>
</evidence>
<dbReference type="EMBL" id="SLZV01000007">
    <property type="protein sequence ID" value="TCS68674.1"/>
    <property type="molecule type" value="Genomic_DNA"/>
</dbReference>
<evidence type="ECO:0000313" key="4">
    <source>
        <dbReference type="EMBL" id="TCS68674.1"/>
    </source>
</evidence>
<dbReference type="Proteomes" id="UP000294613">
    <property type="component" value="Unassembled WGS sequence"/>
</dbReference>
<dbReference type="Proteomes" id="UP000702954">
    <property type="component" value="Unassembled WGS sequence"/>
</dbReference>
<evidence type="ECO:0000256" key="2">
    <source>
        <dbReference type="SAM" id="Phobius"/>
    </source>
</evidence>
<keyword evidence="2" id="KW-1133">Transmembrane helix</keyword>
<evidence type="ECO:0000313" key="3">
    <source>
        <dbReference type="EMBL" id="GBU05101.1"/>
    </source>
</evidence>
<comment type="caution">
    <text evidence="4">The sequence shown here is derived from an EMBL/GenBank/DDBJ whole genome shotgun (WGS) entry which is preliminary data.</text>
</comment>
<feature type="coiled-coil region" evidence="1">
    <location>
        <begin position="89"/>
        <end position="116"/>
    </location>
</feature>
<dbReference type="EMBL" id="BHEO01000008">
    <property type="protein sequence ID" value="GBU05101.1"/>
    <property type="molecule type" value="Genomic_DNA"/>
</dbReference>
<gene>
    <name evidence="4" type="ORF">EDD74_10765</name>
    <name evidence="3" type="ORF">FAEUMB_16420</name>
</gene>
<reference evidence="4 5" key="2">
    <citation type="submission" date="2019-03" db="EMBL/GenBank/DDBJ databases">
        <title>Genomic Encyclopedia of Type Strains, Phase IV (KMG-IV): sequencing the most valuable type-strain genomes for metagenomic binning, comparative biology and taxonomic classification.</title>
        <authorList>
            <person name="Goeker M."/>
        </authorList>
    </citation>
    <scope>NUCLEOTIDE SEQUENCE [LARGE SCALE GENOMIC DNA]</scope>
    <source>
        <strain evidence="4 5">DSM 103426</strain>
    </source>
</reference>
<evidence type="ECO:0000256" key="1">
    <source>
        <dbReference type="SAM" id="Coils"/>
    </source>
</evidence>
<sequence length="121" mass="13739">MDIKIQLIVAVIIVIAMGIVVMMIKNKQLELRYALSWFALGVGILILDCFPDLITELANMMGIGTPINMLFFFGFCFSLMVIFVLTVVVSKLTVKVKRLTQEIAMFEEEMKKKLQAKEDCK</sequence>
<organism evidence="4 5">
    <name type="scientific">Faecalimonas umbilicata</name>
    <dbReference type="NCBI Taxonomy" id="1912855"/>
    <lineage>
        <taxon>Bacteria</taxon>
        <taxon>Bacillati</taxon>
        <taxon>Bacillota</taxon>
        <taxon>Clostridia</taxon>
        <taxon>Lachnospirales</taxon>
        <taxon>Lachnospiraceae</taxon>
        <taxon>Faecalimonas</taxon>
    </lineage>
</organism>
<evidence type="ECO:0000313" key="5">
    <source>
        <dbReference type="Proteomes" id="UP000294613"/>
    </source>
</evidence>
<feature type="transmembrane region" description="Helical" evidence="2">
    <location>
        <begin position="31"/>
        <end position="47"/>
    </location>
</feature>
<keyword evidence="2" id="KW-0472">Membrane</keyword>
<keyword evidence="6" id="KW-1185">Reference proteome</keyword>
<dbReference type="AlphaFoldDB" id="A0A4R3JPN2"/>
<protein>
    <recommendedName>
        <fullName evidence="7">DUF2304 domain-containing protein</fullName>
    </recommendedName>
</protein>
<feature type="transmembrane region" description="Helical" evidence="2">
    <location>
        <begin position="6"/>
        <end position="24"/>
    </location>
</feature>
<feature type="transmembrane region" description="Helical" evidence="2">
    <location>
        <begin position="67"/>
        <end position="89"/>
    </location>
</feature>
<dbReference type="Pfam" id="PF10066">
    <property type="entry name" value="DUF2304"/>
    <property type="match status" value="1"/>
</dbReference>
<dbReference type="InterPro" id="IPR019277">
    <property type="entry name" value="DUF2304"/>
</dbReference>
<keyword evidence="2" id="KW-0812">Transmembrane</keyword>
<accession>A0A4R3JPN2</accession>
<reference evidence="3 6" key="1">
    <citation type="journal article" date="2018" name="Int. J. Syst. Evol. Microbiol.">
        <title>Draft Genome Sequence of Faecalimonas umbilicata JCM 30896T, an Acetate-Producing Bacterium Isolated from Human Feces.</title>
        <authorList>
            <person name="Sakamoto M."/>
            <person name="Ikeyama N."/>
            <person name="Yuki M."/>
            <person name="Ohkuma M."/>
        </authorList>
    </citation>
    <scope>NUCLEOTIDE SEQUENCE [LARGE SCALE GENOMIC DNA]</scope>
    <source>
        <strain evidence="3 6">EGH7</strain>
    </source>
</reference>
<keyword evidence="1" id="KW-0175">Coiled coil</keyword>
<dbReference type="RefSeq" id="WP_008976502.1">
    <property type="nucleotide sequence ID" value="NZ_BHEO01000008.1"/>
</dbReference>
<name>A0A4R3JPN2_9FIRM</name>
<evidence type="ECO:0000313" key="6">
    <source>
        <dbReference type="Proteomes" id="UP000702954"/>
    </source>
</evidence>
<proteinExistence type="predicted"/>